<feature type="transmembrane region" description="Helical" evidence="10">
    <location>
        <begin position="418"/>
        <end position="438"/>
    </location>
</feature>
<organism evidence="11 12">
    <name type="scientific">Clostridium neuense</name>
    <dbReference type="NCBI Taxonomy" id="1728934"/>
    <lineage>
        <taxon>Bacteria</taxon>
        <taxon>Bacillati</taxon>
        <taxon>Bacillota</taxon>
        <taxon>Clostridia</taxon>
        <taxon>Eubacteriales</taxon>
        <taxon>Clostridiaceae</taxon>
        <taxon>Clostridium</taxon>
    </lineage>
</organism>
<dbReference type="InterPro" id="IPR051327">
    <property type="entry name" value="MATE_MepA_subfamily"/>
</dbReference>
<dbReference type="PANTHER" id="PTHR43823">
    <property type="entry name" value="SPORULATION PROTEIN YKVU"/>
    <property type="match status" value="1"/>
</dbReference>
<feature type="transmembrane region" description="Helical" evidence="10">
    <location>
        <begin position="136"/>
        <end position="156"/>
    </location>
</feature>
<proteinExistence type="inferred from homology"/>
<dbReference type="PIRSF" id="PIRSF006603">
    <property type="entry name" value="DinF"/>
    <property type="match status" value="1"/>
</dbReference>
<protein>
    <recommendedName>
        <fullName evidence="3">Multidrug export protein MepA</fullName>
    </recommendedName>
</protein>
<feature type="transmembrane region" description="Helical" evidence="10">
    <location>
        <begin position="48"/>
        <end position="72"/>
    </location>
</feature>
<dbReference type="InterPro" id="IPR045070">
    <property type="entry name" value="MATE_MepA-like"/>
</dbReference>
<keyword evidence="7 10" id="KW-1133">Transmembrane helix</keyword>
<feature type="transmembrane region" description="Helical" evidence="10">
    <location>
        <begin position="357"/>
        <end position="380"/>
    </location>
</feature>
<accession>A0ABW8TDB3</accession>
<feature type="transmembrane region" description="Helical" evidence="10">
    <location>
        <begin position="168"/>
        <end position="188"/>
    </location>
</feature>
<evidence type="ECO:0000256" key="9">
    <source>
        <dbReference type="ARBA" id="ARBA00023251"/>
    </source>
</evidence>
<sequence length="460" mass="50187">MDNSKELEYESIGKLLIKFSIPSIVGMVVNSLYVIIDRIFVGRGVGSLALSGVAVTFPITNIFMAFGMLTGIGGAAAVSIKLGQKKKEDAEKIVGNVFTLNIIFSLLITIIGIIFLNPILKAFGASPEIMPYAKQFSFILLLGVILQNLGFGMNPLMRSEGEPKMAMITMLIGSVLNFTINPILIFGFKLGVRGSALATIFSQAVCSLWIFLFFTRGRSLLKLKKENMKLDRKVIEEIIAIGMSPFAMQLAGSLITVTFNKSLSQYGGDLAIGAFSLINSIAMLILMPVFGINQGAQPIIGYNYGAKNIDRVKKALKYAVAAGTVIATLGFAIVHLFPVQIIKIFNTSDARLIDIGARGIFIFLMMLPFIGCQCVCANYFQAIGKAKISMFLSLSRQVIVLLPLLLILPSYFKLDGVWISGPIADFIAWALTMVFVMHNIKMLNSNDKELKESKLDEVVS</sequence>
<comment type="similarity">
    <text evidence="2">Belongs to the multi antimicrobial extrusion (MATE) (TC 2.A.66.1) family. MepA subfamily.</text>
</comment>
<keyword evidence="6 10" id="KW-0812">Transmembrane</keyword>
<feature type="transmembrane region" description="Helical" evidence="10">
    <location>
        <begin position="392"/>
        <end position="412"/>
    </location>
</feature>
<evidence type="ECO:0000256" key="2">
    <source>
        <dbReference type="ARBA" id="ARBA00008417"/>
    </source>
</evidence>
<feature type="transmembrane region" description="Helical" evidence="10">
    <location>
        <begin position="271"/>
        <end position="294"/>
    </location>
</feature>
<evidence type="ECO:0000313" key="11">
    <source>
        <dbReference type="EMBL" id="MFL0250405.1"/>
    </source>
</evidence>
<name>A0ABW8TDB3_9CLOT</name>
<dbReference type="InterPro" id="IPR002528">
    <property type="entry name" value="MATE_fam"/>
</dbReference>
<keyword evidence="8 10" id="KW-0472">Membrane</keyword>
<feature type="transmembrane region" description="Helical" evidence="10">
    <location>
        <begin position="234"/>
        <end position="259"/>
    </location>
</feature>
<evidence type="ECO:0000256" key="3">
    <source>
        <dbReference type="ARBA" id="ARBA00022106"/>
    </source>
</evidence>
<evidence type="ECO:0000256" key="8">
    <source>
        <dbReference type="ARBA" id="ARBA00023136"/>
    </source>
</evidence>
<dbReference type="NCBIfam" id="TIGR00797">
    <property type="entry name" value="matE"/>
    <property type="match status" value="1"/>
</dbReference>
<gene>
    <name evidence="11" type="ORF">ACJDT4_08205</name>
</gene>
<comment type="caution">
    <text evidence="11">The sequence shown here is derived from an EMBL/GenBank/DDBJ whole genome shotgun (WGS) entry which is preliminary data.</text>
</comment>
<feature type="transmembrane region" description="Helical" evidence="10">
    <location>
        <begin position="93"/>
        <end position="116"/>
    </location>
</feature>
<evidence type="ECO:0000256" key="7">
    <source>
        <dbReference type="ARBA" id="ARBA00022989"/>
    </source>
</evidence>
<evidence type="ECO:0000313" key="12">
    <source>
        <dbReference type="Proteomes" id="UP001623592"/>
    </source>
</evidence>
<dbReference type="PANTHER" id="PTHR43823:SF3">
    <property type="entry name" value="MULTIDRUG EXPORT PROTEIN MEPA"/>
    <property type="match status" value="1"/>
</dbReference>
<evidence type="ECO:0000256" key="4">
    <source>
        <dbReference type="ARBA" id="ARBA00022448"/>
    </source>
</evidence>
<keyword evidence="9" id="KW-0046">Antibiotic resistance</keyword>
<evidence type="ECO:0000256" key="6">
    <source>
        <dbReference type="ARBA" id="ARBA00022692"/>
    </source>
</evidence>
<evidence type="ECO:0000256" key="1">
    <source>
        <dbReference type="ARBA" id="ARBA00004651"/>
    </source>
</evidence>
<dbReference type="InterPro" id="IPR048279">
    <property type="entry name" value="MdtK-like"/>
</dbReference>
<feature type="transmembrane region" description="Helical" evidence="10">
    <location>
        <begin position="15"/>
        <end position="36"/>
    </location>
</feature>
<dbReference type="Pfam" id="PF01554">
    <property type="entry name" value="MatE"/>
    <property type="match status" value="2"/>
</dbReference>
<keyword evidence="5" id="KW-1003">Cell membrane</keyword>
<reference evidence="11 12" key="1">
    <citation type="submission" date="2024-11" db="EMBL/GenBank/DDBJ databases">
        <authorList>
            <person name="Heng Y.C."/>
            <person name="Lim A.C.H."/>
            <person name="Lee J.K.Y."/>
            <person name="Kittelmann S."/>
        </authorList>
    </citation>
    <scope>NUCLEOTIDE SEQUENCE [LARGE SCALE GENOMIC DNA]</scope>
    <source>
        <strain evidence="11 12">WILCCON 0114</strain>
    </source>
</reference>
<comment type="subcellular location">
    <subcellularLocation>
        <location evidence="1">Cell membrane</location>
        <topology evidence="1">Multi-pass membrane protein</topology>
    </subcellularLocation>
</comment>
<feature type="transmembrane region" description="Helical" evidence="10">
    <location>
        <begin position="315"/>
        <end position="337"/>
    </location>
</feature>
<keyword evidence="12" id="KW-1185">Reference proteome</keyword>
<dbReference type="CDD" id="cd13143">
    <property type="entry name" value="MATE_MepA_like"/>
    <property type="match status" value="1"/>
</dbReference>
<feature type="transmembrane region" description="Helical" evidence="10">
    <location>
        <begin position="194"/>
        <end position="214"/>
    </location>
</feature>
<dbReference type="RefSeq" id="WP_406787075.1">
    <property type="nucleotide sequence ID" value="NZ_JBJIAA010000006.1"/>
</dbReference>
<dbReference type="EMBL" id="JBJIAA010000006">
    <property type="protein sequence ID" value="MFL0250405.1"/>
    <property type="molecule type" value="Genomic_DNA"/>
</dbReference>
<dbReference type="Proteomes" id="UP001623592">
    <property type="component" value="Unassembled WGS sequence"/>
</dbReference>
<keyword evidence="4" id="KW-0813">Transport</keyword>
<evidence type="ECO:0000256" key="5">
    <source>
        <dbReference type="ARBA" id="ARBA00022475"/>
    </source>
</evidence>
<evidence type="ECO:0000256" key="10">
    <source>
        <dbReference type="SAM" id="Phobius"/>
    </source>
</evidence>